<protein>
    <submittedName>
        <fullName evidence="2">DUF4123 domain-containing protein</fullName>
    </submittedName>
</protein>
<dbReference type="Pfam" id="PF13503">
    <property type="entry name" value="DUF4123"/>
    <property type="match status" value="1"/>
</dbReference>
<evidence type="ECO:0000259" key="1">
    <source>
        <dbReference type="Pfam" id="PF13503"/>
    </source>
</evidence>
<feature type="domain" description="DUF4123" evidence="1">
    <location>
        <begin position="55"/>
        <end position="199"/>
    </location>
</feature>
<dbReference type="InterPro" id="IPR025391">
    <property type="entry name" value="DUF4123"/>
</dbReference>
<evidence type="ECO:0000313" key="2">
    <source>
        <dbReference type="EMBL" id="MBX3890100.1"/>
    </source>
</evidence>
<dbReference type="AlphaFoldDB" id="A0AAW4Q370"/>
<dbReference type="EMBL" id="QGBI01000007">
    <property type="protein sequence ID" value="MBX3890100.1"/>
    <property type="molecule type" value="Genomic_DNA"/>
</dbReference>
<reference evidence="2" key="1">
    <citation type="submission" date="2018-06" db="EMBL/GenBank/DDBJ databases">
        <authorList>
            <person name="O'Rourke A."/>
        </authorList>
    </citation>
    <scope>NUCLEOTIDE SEQUENCE</scope>
    <source>
        <strain evidence="2">132550021-3</strain>
    </source>
</reference>
<gene>
    <name evidence="2" type="ORF">DEE74_09510</name>
</gene>
<organism evidence="2 3">
    <name type="scientific">Ralstonia pickettii</name>
    <name type="common">Burkholderia pickettii</name>
    <dbReference type="NCBI Taxonomy" id="329"/>
    <lineage>
        <taxon>Bacteria</taxon>
        <taxon>Pseudomonadati</taxon>
        <taxon>Pseudomonadota</taxon>
        <taxon>Betaproteobacteria</taxon>
        <taxon>Burkholderiales</taxon>
        <taxon>Burkholderiaceae</taxon>
        <taxon>Ralstonia</taxon>
    </lineage>
</organism>
<proteinExistence type="predicted"/>
<dbReference type="Proteomes" id="UP001199322">
    <property type="component" value="Unassembled WGS sequence"/>
</dbReference>
<sequence>MTNRMLADLADVMLNATAAEKEVPAHDYLARCRELAAGYRMLQQQASHDRPLRAYLLLDAWEGNPLAADLSEQWPETISEREAVPDSFYAGREDEAPCLVPFPDHLLLDADSDNLPQARVRDALARWLEEASKEAGQRLARQYFCAVLFSPESATRLAQHLAQLGLQYVPRSHTARLFRYQDPRVMQRVWPRLSTEQQNVWLGQTQAWWSLTQPWGPMPDLSAREDSASPAPTWFKAQRNVSSDTQTVVPPLNRLMNADQWQTAHSSPIGNRIWARLARRGVSAQKQPDAASMTRLLSKGQELGLVDSNLQDFIWCSWRPILQSARDSAAGLPIDWDSPRWRDVLARVLQALRNDPEAGFASLFEDYEQFA</sequence>
<name>A0AAW4Q370_RALPI</name>
<comment type="caution">
    <text evidence="2">The sequence shown here is derived from an EMBL/GenBank/DDBJ whole genome shotgun (WGS) entry which is preliminary data.</text>
</comment>
<accession>A0AAW4Q370</accession>
<evidence type="ECO:0000313" key="3">
    <source>
        <dbReference type="Proteomes" id="UP001199322"/>
    </source>
</evidence>